<evidence type="ECO:0000313" key="10">
    <source>
        <dbReference type="Proteomes" id="UP001162734"/>
    </source>
</evidence>
<evidence type="ECO:0000313" key="9">
    <source>
        <dbReference type="EMBL" id="BDG07187.1"/>
    </source>
</evidence>
<keyword evidence="10" id="KW-1185">Reference proteome</keyword>
<evidence type="ECO:0000256" key="5">
    <source>
        <dbReference type="ARBA" id="ARBA00023027"/>
    </source>
</evidence>
<evidence type="ECO:0000256" key="3">
    <source>
        <dbReference type="ARBA" id="ARBA00008178"/>
    </source>
</evidence>
<dbReference type="InterPro" id="IPR036291">
    <property type="entry name" value="NAD(P)-bd_dom_sf"/>
</dbReference>
<comment type="similarity">
    <text evidence="3 7">Belongs to the NAD(P)-dependent epimerase/dehydratase family. dTDP-glucose dehydratase subfamily.</text>
</comment>
<dbReference type="Gene3D" id="3.40.50.720">
    <property type="entry name" value="NAD(P)-binding Rossmann-like Domain"/>
    <property type="match status" value="1"/>
</dbReference>
<accession>A0ABM7X5U3</accession>
<evidence type="ECO:0000256" key="7">
    <source>
        <dbReference type="RuleBase" id="RU004473"/>
    </source>
</evidence>
<feature type="domain" description="NAD(P)-binding" evidence="8">
    <location>
        <begin position="4"/>
        <end position="306"/>
    </location>
</feature>
<comment type="cofactor">
    <cofactor evidence="2 7">
        <name>NAD(+)</name>
        <dbReference type="ChEBI" id="CHEBI:57540"/>
    </cofactor>
</comment>
<evidence type="ECO:0000256" key="6">
    <source>
        <dbReference type="ARBA" id="ARBA00023239"/>
    </source>
</evidence>
<keyword evidence="5" id="KW-0520">NAD</keyword>
<keyword evidence="6 7" id="KW-0456">Lyase</keyword>
<sequence length="337" mass="37783">MNVLLTGGAGFIGSNLVRWLLANRPEWRVVNLDKLTYAGNAENLADVVGHPRYRFVRGDVANGELVADLLATERIDAVMHLAAESHVDRSILTPAVFVETNVVGTQMLLEAARARGVARFLHVSTDEVYGSLGPTGYFTEETPLDPSSPYSASKAGSDLLALAYAHTFGMPVVVTRCSNNYGRYQFPEKLIPLMIANAIRDLPLPVYGDGRNVRDWIHVEDHCAGLVAALERGKAGEVYNFGASSERENIRIVEGVLDALGKPRSLITYVKDRPGHDRRYAIDAAKARRELGWAPRWTFEDGLADTVTWYREHRDWWERVISGEYLRYYEKQYGDRR</sequence>
<proteinExistence type="inferred from homology"/>
<evidence type="ECO:0000256" key="2">
    <source>
        <dbReference type="ARBA" id="ARBA00001911"/>
    </source>
</evidence>
<dbReference type="Pfam" id="PF16363">
    <property type="entry name" value="GDP_Man_Dehyd"/>
    <property type="match status" value="1"/>
</dbReference>
<protein>
    <recommendedName>
        <fullName evidence="4 7">dTDP-glucose 4,6-dehydratase</fullName>
        <ecNumber evidence="4 7">4.2.1.46</ecNumber>
    </recommendedName>
</protein>
<comment type="catalytic activity">
    <reaction evidence="1 7">
        <text>dTDP-alpha-D-glucose = dTDP-4-dehydro-6-deoxy-alpha-D-glucose + H2O</text>
        <dbReference type="Rhea" id="RHEA:17221"/>
        <dbReference type="ChEBI" id="CHEBI:15377"/>
        <dbReference type="ChEBI" id="CHEBI:57477"/>
        <dbReference type="ChEBI" id="CHEBI:57649"/>
        <dbReference type="EC" id="4.2.1.46"/>
    </reaction>
</comment>
<evidence type="ECO:0000259" key="8">
    <source>
        <dbReference type="Pfam" id="PF16363"/>
    </source>
</evidence>
<evidence type="ECO:0000256" key="1">
    <source>
        <dbReference type="ARBA" id="ARBA00001539"/>
    </source>
</evidence>
<organism evidence="9 10">
    <name type="scientific">Anaeromyxobacter paludicola</name>
    <dbReference type="NCBI Taxonomy" id="2918171"/>
    <lineage>
        <taxon>Bacteria</taxon>
        <taxon>Pseudomonadati</taxon>
        <taxon>Myxococcota</taxon>
        <taxon>Myxococcia</taxon>
        <taxon>Myxococcales</taxon>
        <taxon>Cystobacterineae</taxon>
        <taxon>Anaeromyxobacteraceae</taxon>
        <taxon>Anaeromyxobacter</taxon>
    </lineage>
</organism>
<dbReference type="SUPFAM" id="SSF51735">
    <property type="entry name" value="NAD(P)-binding Rossmann-fold domains"/>
    <property type="match status" value="1"/>
</dbReference>
<name>A0ABM7X5U3_9BACT</name>
<evidence type="ECO:0000256" key="4">
    <source>
        <dbReference type="ARBA" id="ARBA00011990"/>
    </source>
</evidence>
<dbReference type="InterPro" id="IPR005888">
    <property type="entry name" value="dTDP_Gluc_deHydtase"/>
</dbReference>
<dbReference type="InterPro" id="IPR016040">
    <property type="entry name" value="NAD(P)-bd_dom"/>
</dbReference>
<dbReference type="CDD" id="cd05246">
    <property type="entry name" value="dTDP_GD_SDR_e"/>
    <property type="match status" value="1"/>
</dbReference>
<reference evidence="10" key="1">
    <citation type="journal article" date="2022" name="Int. J. Syst. Evol. Microbiol.">
        <title>Anaeromyxobacter oryzae sp. nov., Anaeromyxobacter diazotrophicus sp. nov. and Anaeromyxobacter paludicola sp. nov., isolated from paddy soils.</title>
        <authorList>
            <person name="Itoh H."/>
            <person name="Xu Z."/>
            <person name="Mise K."/>
            <person name="Masuda Y."/>
            <person name="Ushijima N."/>
            <person name="Hayakawa C."/>
            <person name="Shiratori Y."/>
            <person name="Senoo K."/>
        </authorList>
    </citation>
    <scope>NUCLEOTIDE SEQUENCE [LARGE SCALE GENOMIC DNA]</scope>
    <source>
        <strain evidence="10">Red630</strain>
    </source>
</reference>
<gene>
    <name evidence="9" type="ORF">AMPC_03000</name>
</gene>
<dbReference type="EC" id="4.2.1.46" evidence="4 7"/>
<dbReference type="RefSeq" id="WP_248343790.1">
    <property type="nucleotide sequence ID" value="NZ_AP025592.1"/>
</dbReference>
<dbReference type="Gene3D" id="3.90.25.10">
    <property type="entry name" value="UDP-galactose 4-epimerase, domain 1"/>
    <property type="match status" value="1"/>
</dbReference>
<dbReference type="Proteomes" id="UP001162734">
    <property type="component" value="Chromosome"/>
</dbReference>
<dbReference type="EMBL" id="AP025592">
    <property type="protein sequence ID" value="BDG07187.1"/>
    <property type="molecule type" value="Genomic_DNA"/>
</dbReference>
<dbReference type="PANTHER" id="PTHR43000">
    <property type="entry name" value="DTDP-D-GLUCOSE 4,6-DEHYDRATASE-RELATED"/>
    <property type="match status" value="1"/>
</dbReference>
<dbReference type="NCBIfam" id="TIGR01181">
    <property type="entry name" value="dTDP_gluc_dehyt"/>
    <property type="match status" value="1"/>
</dbReference>